<evidence type="ECO:0000256" key="8">
    <source>
        <dbReference type="ARBA" id="ARBA00023136"/>
    </source>
</evidence>
<keyword evidence="13" id="KW-1185">Reference proteome</keyword>
<keyword evidence="2 11" id="KW-0813">Transport</keyword>
<dbReference type="AlphaFoldDB" id="A0AAD9K970"/>
<keyword evidence="7 11" id="KW-0406">Ion transport</keyword>
<evidence type="ECO:0000256" key="2">
    <source>
        <dbReference type="ARBA" id="ARBA00022448"/>
    </source>
</evidence>
<feature type="non-terminal residue" evidence="12">
    <location>
        <position position="1"/>
    </location>
</feature>
<proteinExistence type="inferred from homology"/>
<comment type="similarity">
    <text evidence="11">Belongs to the amiloride-sensitive sodium channel (TC 1.A.6) family.</text>
</comment>
<dbReference type="Pfam" id="PF00858">
    <property type="entry name" value="ASC"/>
    <property type="match status" value="1"/>
</dbReference>
<protein>
    <submittedName>
        <fullName evidence="12">Uncharacterized protein</fullName>
    </submittedName>
</protein>
<keyword evidence="9 11" id="KW-0739">Sodium transport</keyword>
<evidence type="ECO:0000256" key="9">
    <source>
        <dbReference type="ARBA" id="ARBA00023201"/>
    </source>
</evidence>
<dbReference type="GO" id="GO:0005272">
    <property type="term" value="F:sodium channel activity"/>
    <property type="evidence" value="ECO:0007669"/>
    <property type="project" value="UniProtKB-KW"/>
</dbReference>
<evidence type="ECO:0000256" key="10">
    <source>
        <dbReference type="ARBA" id="ARBA00023303"/>
    </source>
</evidence>
<comment type="subcellular location">
    <subcellularLocation>
        <location evidence="1">Membrane</location>
        <topology evidence="1">Multi-pass membrane protein</topology>
    </subcellularLocation>
</comment>
<dbReference type="Proteomes" id="UP001208570">
    <property type="component" value="Unassembled WGS sequence"/>
</dbReference>
<evidence type="ECO:0000256" key="3">
    <source>
        <dbReference type="ARBA" id="ARBA00022461"/>
    </source>
</evidence>
<dbReference type="EMBL" id="JAODUP010000032">
    <property type="protein sequence ID" value="KAK2167007.1"/>
    <property type="molecule type" value="Genomic_DNA"/>
</dbReference>
<evidence type="ECO:0000256" key="11">
    <source>
        <dbReference type="RuleBase" id="RU000679"/>
    </source>
</evidence>
<evidence type="ECO:0000256" key="5">
    <source>
        <dbReference type="ARBA" id="ARBA00022989"/>
    </source>
</evidence>
<evidence type="ECO:0000256" key="4">
    <source>
        <dbReference type="ARBA" id="ARBA00022692"/>
    </source>
</evidence>
<dbReference type="GO" id="GO:0016020">
    <property type="term" value="C:membrane"/>
    <property type="evidence" value="ECO:0007669"/>
    <property type="project" value="UniProtKB-SubCell"/>
</dbReference>
<sequence length="63" mass="7280">MEDLLQAVNQLSYQNKTMLGHQLDDMLISCNYGSKHCDVNNFTSSFNYALGNCYSFNELERHI</sequence>
<keyword evidence="6" id="KW-0915">Sodium</keyword>
<evidence type="ECO:0000256" key="1">
    <source>
        <dbReference type="ARBA" id="ARBA00004141"/>
    </source>
</evidence>
<keyword evidence="3 11" id="KW-0894">Sodium channel</keyword>
<name>A0AAD9K970_9ANNE</name>
<accession>A0AAD9K970</accession>
<evidence type="ECO:0000256" key="6">
    <source>
        <dbReference type="ARBA" id="ARBA00023053"/>
    </source>
</evidence>
<dbReference type="Gene3D" id="2.60.470.10">
    <property type="entry name" value="Acid-sensing ion channels like domains"/>
    <property type="match status" value="1"/>
</dbReference>
<keyword evidence="10 11" id="KW-0407">Ion channel</keyword>
<evidence type="ECO:0000313" key="12">
    <source>
        <dbReference type="EMBL" id="KAK2167007.1"/>
    </source>
</evidence>
<dbReference type="InterPro" id="IPR001873">
    <property type="entry name" value="ENaC"/>
</dbReference>
<comment type="caution">
    <text evidence="12">The sequence shown here is derived from an EMBL/GenBank/DDBJ whole genome shotgun (WGS) entry which is preliminary data.</text>
</comment>
<keyword evidence="5" id="KW-1133">Transmembrane helix</keyword>
<keyword evidence="4 11" id="KW-0812">Transmembrane</keyword>
<keyword evidence="8" id="KW-0472">Membrane</keyword>
<evidence type="ECO:0000313" key="13">
    <source>
        <dbReference type="Proteomes" id="UP001208570"/>
    </source>
</evidence>
<reference evidence="12" key="1">
    <citation type="journal article" date="2023" name="Mol. Biol. Evol.">
        <title>Third-Generation Sequencing Reveals the Adaptive Role of the Epigenome in Three Deep-Sea Polychaetes.</title>
        <authorList>
            <person name="Perez M."/>
            <person name="Aroh O."/>
            <person name="Sun Y."/>
            <person name="Lan Y."/>
            <person name="Juniper S.K."/>
            <person name="Young C.R."/>
            <person name="Angers B."/>
            <person name="Qian P.Y."/>
        </authorList>
    </citation>
    <scope>NUCLEOTIDE SEQUENCE</scope>
    <source>
        <strain evidence="12">P08H-3</strain>
    </source>
</reference>
<organism evidence="12 13">
    <name type="scientific">Paralvinella palmiformis</name>
    <dbReference type="NCBI Taxonomy" id="53620"/>
    <lineage>
        <taxon>Eukaryota</taxon>
        <taxon>Metazoa</taxon>
        <taxon>Spiralia</taxon>
        <taxon>Lophotrochozoa</taxon>
        <taxon>Annelida</taxon>
        <taxon>Polychaeta</taxon>
        <taxon>Sedentaria</taxon>
        <taxon>Canalipalpata</taxon>
        <taxon>Terebellida</taxon>
        <taxon>Terebelliformia</taxon>
        <taxon>Alvinellidae</taxon>
        <taxon>Paralvinella</taxon>
    </lineage>
</organism>
<evidence type="ECO:0000256" key="7">
    <source>
        <dbReference type="ARBA" id="ARBA00023065"/>
    </source>
</evidence>
<gene>
    <name evidence="12" type="ORF">LSH36_32g01031</name>
</gene>